<feature type="compositionally biased region" description="Basic and acidic residues" evidence="1">
    <location>
        <begin position="158"/>
        <end position="167"/>
    </location>
</feature>
<feature type="compositionally biased region" description="Low complexity" evidence="1">
    <location>
        <begin position="281"/>
        <end position="300"/>
    </location>
</feature>
<protein>
    <recommendedName>
        <fullName evidence="2">Calcineurin-like phosphoesterase domain-containing protein</fullName>
    </recommendedName>
</protein>
<proteinExistence type="predicted"/>
<dbReference type="InterPro" id="IPR029052">
    <property type="entry name" value="Metallo-depent_PP-like"/>
</dbReference>
<feature type="domain" description="Calcineurin-like phosphoesterase" evidence="2">
    <location>
        <begin position="50"/>
        <end position="196"/>
    </location>
</feature>
<dbReference type="Proteomes" id="UP001197093">
    <property type="component" value="Unassembled WGS sequence"/>
</dbReference>
<feature type="region of interest" description="Disordered" evidence="1">
    <location>
        <begin position="234"/>
        <end position="312"/>
    </location>
</feature>
<feature type="region of interest" description="Disordered" evidence="1">
    <location>
        <begin position="332"/>
        <end position="366"/>
    </location>
</feature>
<dbReference type="PANTHER" id="PTHR42850">
    <property type="entry name" value="METALLOPHOSPHOESTERASE"/>
    <property type="match status" value="1"/>
</dbReference>
<dbReference type="EMBL" id="JAHCVI010000001">
    <property type="protein sequence ID" value="KAG7291723.1"/>
    <property type="molecule type" value="Genomic_DNA"/>
</dbReference>
<dbReference type="InterPro" id="IPR050126">
    <property type="entry name" value="Ap4A_hydrolase"/>
</dbReference>
<dbReference type="PANTHER" id="PTHR42850:SF4">
    <property type="entry name" value="ZINC-DEPENDENT ENDOPOLYPHOSPHATASE"/>
    <property type="match status" value="1"/>
</dbReference>
<evidence type="ECO:0000313" key="4">
    <source>
        <dbReference type="Proteomes" id="UP001197093"/>
    </source>
</evidence>
<feature type="region of interest" description="Disordered" evidence="1">
    <location>
        <begin position="1"/>
        <end position="46"/>
    </location>
</feature>
<accession>A0AAD4I425</accession>
<organism evidence="3 4">
    <name type="scientific">Staphylotrichum longicolle</name>
    <dbReference type="NCBI Taxonomy" id="669026"/>
    <lineage>
        <taxon>Eukaryota</taxon>
        <taxon>Fungi</taxon>
        <taxon>Dikarya</taxon>
        <taxon>Ascomycota</taxon>
        <taxon>Pezizomycotina</taxon>
        <taxon>Sordariomycetes</taxon>
        <taxon>Sordariomycetidae</taxon>
        <taxon>Sordariales</taxon>
        <taxon>Chaetomiaceae</taxon>
        <taxon>Staphylotrichum</taxon>
    </lineage>
</organism>
<feature type="compositionally biased region" description="Acidic residues" evidence="1">
    <location>
        <begin position="260"/>
        <end position="280"/>
    </location>
</feature>
<dbReference type="AlphaFoldDB" id="A0AAD4I425"/>
<dbReference type="Gene3D" id="3.60.21.10">
    <property type="match status" value="1"/>
</dbReference>
<feature type="compositionally biased region" description="Basic residues" evidence="1">
    <location>
        <begin position="355"/>
        <end position="364"/>
    </location>
</feature>
<sequence length="445" mass="47616">MEYGTNSHPRFKDDPPQLVADLHQEHVPSYTPPSPTEGPGDGGDIAHGRRLVIVGDVHGHLSTLKALLRKIGFDNKHGDHLILAGDITTKGPDSKGVVKLAMKLGASAVRGNQDDKVLAAAREIGRLSVDEQSRLGPLQSDEENDGVEDGGEDGEVDAETRKTDHARRVARSLSRAQLAWLRSLPIILRIGHLPDATAPPWNATTLVVVHGGLVPGVKLEKQDPWAVMNMRSLVYPGKGKGKGKKKNKGKHPKPHQADVNGDDNAAEDDDDYDDDEDLVDEANTATATANPALAPDAVAEPVSKPPPARRPHTVALYGHDARAGLQINPEVDISPYDFSSSSSSSSSSSPSTETKKKHHPKKEKGLRYAFGLDSGCGHGKTLTALILEAGPRGVRHRIEQADCSGSSGRALASQDGDGNEAGLNQEEHGNGGRRNLRLSWWGEVR</sequence>
<feature type="region of interest" description="Disordered" evidence="1">
    <location>
        <begin position="399"/>
        <end position="445"/>
    </location>
</feature>
<feature type="compositionally biased region" description="Acidic residues" evidence="1">
    <location>
        <begin position="140"/>
        <end position="157"/>
    </location>
</feature>
<keyword evidence="4" id="KW-1185">Reference proteome</keyword>
<name>A0AAD4I425_9PEZI</name>
<dbReference type="SUPFAM" id="SSF56300">
    <property type="entry name" value="Metallo-dependent phosphatases"/>
    <property type="match status" value="1"/>
</dbReference>
<reference evidence="3" key="1">
    <citation type="submission" date="2023-02" db="EMBL/GenBank/DDBJ databases">
        <authorList>
            <person name="Palmer J.M."/>
        </authorList>
    </citation>
    <scope>NUCLEOTIDE SEQUENCE</scope>
    <source>
        <strain evidence="3">FW57</strain>
    </source>
</reference>
<dbReference type="Pfam" id="PF00149">
    <property type="entry name" value="Metallophos"/>
    <property type="match status" value="1"/>
</dbReference>
<evidence type="ECO:0000256" key="1">
    <source>
        <dbReference type="SAM" id="MobiDB-lite"/>
    </source>
</evidence>
<evidence type="ECO:0000259" key="2">
    <source>
        <dbReference type="Pfam" id="PF00149"/>
    </source>
</evidence>
<dbReference type="GO" id="GO:0005737">
    <property type="term" value="C:cytoplasm"/>
    <property type="evidence" value="ECO:0007669"/>
    <property type="project" value="TreeGrafter"/>
</dbReference>
<dbReference type="InterPro" id="IPR004843">
    <property type="entry name" value="Calcineurin-like_PHP"/>
</dbReference>
<feature type="compositionally biased region" description="Basic residues" evidence="1">
    <location>
        <begin position="239"/>
        <end position="254"/>
    </location>
</feature>
<comment type="caution">
    <text evidence="3">The sequence shown here is derived from an EMBL/GenBank/DDBJ whole genome shotgun (WGS) entry which is preliminary data.</text>
</comment>
<evidence type="ECO:0000313" key="3">
    <source>
        <dbReference type="EMBL" id="KAG7291723.1"/>
    </source>
</evidence>
<feature type="compositionally biased region" description="Low complexity" evidence="1">
    <location>
        <begin position="339"/>
        <end position="352"/>
    </location>
</feature>
<dbReference type="GO" id="GO:0016791">
    <property type="term" value="F:phosphatase activity"/>
    <property type="evidence" value="ECO:0007669"/>
    <property type="project" value="TreeGrafter"/>
</dbReference>
<feature type="region of interest" description="Disordered" evidence="1">
    <location>
        <begin position="130"/>
        <end position="168"/>
    </location>
</feature>
<dbReference type="GO" id="GO:0000298">
    <property type="term" value="F:endopolyphosphatase activity"/>
    <property type="evidence" value="ECO:0007669"/>
    <property type="project" value="TreeGrafter"/>
</dbReference>
<dbReference type="GO" id="GO:0006798">
    <property type="term" value="P:polyphosphate catabolic process"/>
    <property type="evidence" value="ECO:0007669"/>
    <property type="project" value="TreeGrafter"/>
</dbReference>
<gene>
    <name evidence="3" type="ORF">NEMBOFW57_001742</name>
</gene>